<keyword evidence="3" id="KW-1185">Reference proteome</keyword>
<dbReference type="SUPFAM" id="SSF54593">
    <property type="entry name" value="Glyoxalase/Bleomycin resistance protein/Dihydroxybiphenyl dioxygenase"/>
    <property type="match status" value="1"/>
</dbReference>
<dbReference type="PANTHER" id="PTHR36503">
    <property type="entry name" value="BLR2520 PROTEIN"/>
    <property type="match status" value="1"/>
</dbReference>
<dbReference type="InterPro" id="IPR004360">
    <property type="entry name" value="Glyas_Fos-R_dOase_dom"/>
</dbReference>
<evidence type="ECO:0000313" key="3">
    <source>
        <dbReference type="Proteomes" id="UP001550044"/>
    </source>
</evidence>
<dbReference type="Proteomes" id="UP001550044">
    <property type="component" value="Unassembled WGS sequence"/>
</dbReference>
<accession>A0ABV2U282</accession>
<proteinExistence type="predicted"/>
<feature type="domain" description="VOC" evidence="1">
    <location>
        <begin position="13"/>
        <end position="133"/>
    </location>
</feature>
<evidence type="ECO:0000259" key="1">
    <source>
        <dbReference type="PROSITE" id="PS51819"/>
    </source>
</evidence>
<dbReference type="EMBL" id="JBEXIP010000001">
    <property type="protein sequence ID" value="MET8431554.1"/>
    <property type="molecule type" value="Genomic_DNA"/>
</dbReference>
<protein>
    <submittedName>
        <fullName evidence="2">VOC family protein</fullName>
    </submittedName>
</protein>
<comment type="caution">
    <text evidence="2">The sequence shown here is derived from an EMBL/GenBank/DDBJ whole genome shotgun (WGS) entry which is preliminary data.</text>
</comment>
<name>A0ABV2U282_9ACTN</name>
<reference evidence="2 3" key="1">
    <citation type="submission" date="2024-06" db="EMBL/GenBank/DDBJ databases">
        <title>The Natural Products Discovery Center: Release of the First 8490 Sequenced Strains for Exploring Actinobacteria Biosynthetic Diversity.</title>
        <authorList>
            <person name="Kalkreuter E."/>
            <person name="Kautsar S.A."/>
            <person name="Yang D."/>
            <person name="Bader C.D."/>
            <person name="Teijaro C.N."/>
            <person name="Fluegel L."/>
            <person name="Davis C.M."/>
            <person name="Simpson J.R."/>
            <person name="Lauterbach L."/>
            <person name="Steele A.D."/>
            <person name="Gui C."/>
            <person name="Meng S."/>
            <person name="Li G."/>
            <person name="Viehrig K."/>
            <person name="Ye F."/>
            <person name="Su P."/>
            <person name="Kiefer A.F."/>
            <person name="Nichols A."/>
            <person name="Cepeda A.J."/>
            <person name="Yan W."/>
            <person name="Fan B."/>
            <person name="Jiang Y."/>
            <person name="Adhikari A."/>
            <person name="Zheng C.-J."/>
            <person name="Schuster L."/>
            <person name="Cowan T.M."/>
            <person name="Smanski M.J."/>
            <person name="Chevrette M.G."/>
            <person name="De Carvalho L.P.S."/>
            <person name="Shen B."/>
        </authorList>
    </citation>
    <scope>NUCLEOTIDE SEQUENCE [LARGE SCALE GENOMIC DNA]</scope>
    <source>
        <strain evidence="2 3">NPDC005137</strain>
    </source>
</reference>
<dbReference type="InterPro" id="IPR029068">
    <property type="entry name" value="Glyas_Bleomycin-R_OHBP_Dase"/>
</dbReference>
<dbReference type="InterPro" id="IPR037523">
    <property type="entry name" value="VOC_core"/>
</dbReference>
<sequence length="133" mass="14687">MTDKTSDPAWPSGISALTLFVEDLDTTKRFYREVFGLPVIFEDDNSAVFGFGDTLINLLRTTEAHELIEPARVASPDAGSRFQLTLAVDDVDAMCEELTARGVTLLNGPMDRPWGIRTASFRDPGGHIWEIAK</sequence>
<dbReference type="RefSeq" id="WP_356498448.1">
    <property type="nucleotide sequence ID" value="NZ_JBEXEF010000030.1"/>
</dbReference>
<dbReference type="PANTHER" id="PTHR36503:SF1">
    <property type="entry name" value="BLR2520 PROTEIN"/>
    <property type="match status" value="1"/>
</dbReference>
<gene>
    <name evidence="2" type="ORF">ABZV61_01900</name>
</gene>
<organism evidence="2 3">
    <name type="scientific">Streptomyces sp. 900116325</name>
    <dbReference type="NCBI Taxonomy" id="3154295"/>
    <lineage>
        <taxon>Bacteria</taxon>
        <taxon>Bacillati</taxon>
        <taxon>Actinomycetota</taxon>
        <taxon>Actinomycetes</taxon>
        <taxon>Kitasatosporales</taxon>
        <taxon>Streptomycetaceae</taxon>
        <taxon>Streptomyces</taxon>
    </lineage>
</organism>
<evidence type="ECO:0000313" key="2">
    <source>
        <dbReference type="EMBL" id="MET8431554.1"/>
    </source>
</evidence>
<dbReference type="Pfam" id="PF00903">
    <property type="entry name" value="Glyoxalase"/>
    <property type="match status" value="1"/>
</dbReference>
<dbReference type="Gene3D" id="3.10.180.10">
    <property type="entry name" value="2,3-Dihydroxybiphenyl 1,2-Dioxygenase, domain 1"/>
    <property type="match status" value="1"/>
</dbReference>
<dbReference type="PROSITE" id="PS51819">
    <property type="entry name" value="VOC"/>
    <property type="match status" value="1"/>
</dbReference>